<feature type="region of interest" description="Disordered" evidence="3">
    <location>
        <begin position="655"/>
        <end position="718"/>
    </location>
</feature>
<dbReference type="PANTHER" id="PTHR14571">
    <property type="entry name" value="HISTONE-LYSINE N-METHYLTRANSFERASE SET-26-RELATED"/>
    <property type="match status" value="1"/>
</dbReference>
<reference evidence="4 5" key="1">
    <citation type="submission" date="2024-02" db="EMBL/GenBank/DDBJ databases">
        <authorList>
            <person name="Vignale AGUSTIN F."/>
            <person name="Sosa J E."/>
            <person name="Modenutti C."/>
        </authorList>
    </citation>
    <scope>NUCLEOTIDE SEQUENCE [LARGE SCALE GENOMIC DNA]</scope>
</reference>
<feature type="region of interest" description="Disordered" evidence="3">
    <location>
        <begin position="617"/>
        <end position="643"/>
    </location>
</feature>
<dbReference type="GO" id="GO:0005634">
    <property type="term" value="C:nucleus"/>
    <property type="evidence" value="ECO:0007669"/>
    <property type="project" value="UniProtKB-SubCell"/>
</dbReference>
<organism evidence="4 5">
    <name type="scientific">Ilex paraguariensis</name>
    <name type="common">yerba mate</name>
    <dbReference type="NCBI Taxonomy" id="185542"/>
    <lineage>
        <taxon>Eukaryota</taxon>
        <taxon>Viridiplantae</taxon>
        <taxon>Streptophyta</taxon>
        <taxon>Embryophyta</taxon>
        <taxon>Tracheophyta</taxon>
        <taxon>Spermatophyta</taxon>
        <taxon>Magnoliopsida</taxon>
        <taxon>eudicotyledons</taxon>
        <taxon>Gunneridae</taxon>
        <taxon>Pentapetalae</taxon>
        <taxon>asterids</taxon>
        <taxon>campanulids</taxon>
        <taxon>Aquifoliales</taxon>
        <taxon>Aquifoliaceae</taxon>
        <taxon>Ilex</taxon>
    </lineage>
</organism>
<evidence type="ECO:0000256" key="2">
    <source>
        <dbReference type="ARBA" id="ARBA00023242"/>
    </source>
</evidence>
<protein>
    <submittedName>
        <fullName evidence="4">Uncharacterized protein</fullName>
    </submittedName>
</protein>
<feature type="compositionally biased region" description="Polar residues" evidence="3">
    <location>
        <begin position="553"/>
        <end position="570"/>
    </location>
</feature>
<feature type="compositionally biased region" description="Polar residues" evidence="3">
    <location>
        <begin position="681"/>
        <end position="691"/>
    </location>
</feature>
<feature type="compositionally biased region" description="Low complexity" evidence="3">
    <location>
        <begin position="630"/>
        <end position="643"/>
    </location>
</feature>
<sequence>MDNPYPSNCPPRRPFRLWTDLPMEERVHVQGIPGGNPSLFGGLSSVFSPELWKCTGYVPKKFNFQYSEFPCWDEKLDVDRKSAEENGNPVDKGAGVLFSLSKENALHTPVATLSCMEKQVDEDGSNWLAHSHDMQRRDCEDVDVRQPQNDVKKDRSLLHPIVVHYGKRKKEDLGTAKDRSGKKKARTGDREADSKKKAAHAPKSVSTEPTDAKRLEFCEVRAFKGQKIDAQGCKNGNSCDNHLVDKDVGNCKNNLAFAEEPSEALSSDVGRYNSSNEARPKEDRVEHQVPVRIEGFPKTDDFVASSLDHNGSAAIKEEVVGNALDNMNDKGEVSRSSGLDLQKTEHLVEDQATTAPKGKENHYLQEINVEMSPSSLQPEVKVKAEVELDNTTGVSIVTLSPPNDVKLDGVNPLAQHVGISADQLSENSKMDDDATASLQFSVHKVQDTDRFMAKVGDSQADGADASVNDPYQAICHLSGAESSMAVWKSSSELKYGLRPAEETLKSGSTVLCPPAKSSPIKMVVSMGKSSPTLSANLISKSSVSDRRRPVSVQNHNSSAKQQGTYDGSVSSKKDNALNDLVRDGDSCERAKKNVKEYSKTSVSSIPKTAHSIKFSHASVSKKTLSDSKHPLVSSSSKASSAQNIAAAPDYRELGCSSQTDSASHVQNKSTASNLPHRGEKTNQLNCQPSSKMNHAAPMHPPAPSNSPATLSDEEVGLN</sequence>
<feature type="compositionally biased region" description="Basic and acidic residues" evidence="3">
    <location>
        <begin position="169"/>
        <end position="179"/>
    </location>
</feature>
<feature type="region of interest" description="Disordered" evidence="3">
    <location>
        <begin position="539"/>
        <end position="579"/>
    </location>
</feature>
<dbReference type="PANTHER" id="PTHR14571:SF9">
    <property type="entry name" value="HISTONE-LYSINE N-METHYLTRANSFERASE SET-26-RELATED"/>
    <property type="match status" value="1"/>
</dbReference>
<feature type="region of interest" description="Disordered" evidence="3">
    <location>
        <begin position="266"/>
        <end position="286"/>
    </location>
</feature>
<evidence type="ECO:0000313" key="5">
    <source>
        <dbReference type="Proteomes" id="UP001642360"/>
    </source>
</evidence>
<dbReference type="Proteomes" id="UP001642360">
    <property type="component" value="Unassembled WGS sequence"/>
</dbReference>
<feature type="region of interest" description="Disordered" evidence="3">
    <location>
        <begin position="133"/>
        <end position="210"/>
    </location>
</feature>
<proteinExistence type="predicted"/>
<name>A0ABC8UTQ2_9AQUA</name>
<comment type="subcellular location">
    <subcellularLocation>
        <location evidence="1">Nucleus</location>
    </subcellularLocation>
</comment>
<dbReference type="EMBL" id="CAUOFW020008947">
    <property type="protein sequence ID" value="CAK9184435.1"/>
    <property type="molecule type" value="Genomic_DNA"/>
</dbReference>
<feature type="compositionally biased region" description="Basic and acidic residues" evidence="3">
    <location>
        <begin position="133"/>
        <end position="157"/>
    </location>
</feature>
<feature type="compositionally biased region" description="Polar residues" evidence="3">
    <location>
        <begin position="655"/>
        <end position="673"/>
    </location>
</feature>
<gene>
    <name evidence="4" type="ORF">ILEXP_LOCUS54754</name>
</gene>
<evidence type="ECO:0000313" key="4">
    <source>
        <dbReference type="EMBL" id="CAK9184435.1"/>
    </source>
</evidence>
<keyword evidence="2" id="KW-0539">Nucleus</keyword>
<keyword evidence="5" id="KW-1185">Reference proteome</keyword>
<accession>A0ABC8UTQ2</accession>
<comment type="caution">
    <text evidence="4">The sequence shown here is derived from an EMBL/GenBank/DDBJ whole genome shotgun (WGS) entry which is preliminary data.</text>
</comment>
<dbReference type="AlphaFoldDB" id="A0ABC8UTQ2"/>
<evidence type="ECO:0000256" key="1">
    <source>
        <dbReference type="ARBA" id="ARBA00004123"/>
    </source>
</evidence>
<evidence type="ECO:0000256" key="3">
    <source>
        <dbReference type="SAM" id="MobiDB-lite"/>
    </source>
</evidence>
<feature type="compositionally biased region" description="Basic and acidic residues" evidence="3">
    <location>
        <begin position="186"/>
        <end position="196"/>
    </location>
</feature>